<dbReference type="Gene3D" id="1.10.443.10">
    <property type="entry name" value="Intergrase catalytic core"/>
    <property type="match status" value="1"/>
</dbReference>
<dbReference type="Gene3D" id="1.10.150.130">
    <property type="match status" value="1"/>
</dbReference>
<evidence type="ECO:0000313" key="5">
    <source>
        <dbReference type="EMBL" id="BAX95739.1"/>
    </source>
</evidence>
<dbReference type="KEGG" id="mste:MSTE_00396"/>
<proteinExistence type="inferred from homology"/>
<dbReference type="GO" id="GO:0015074">
    <property type="term" value="P:DNA integration"/>
    <property type="evidence" value="ECO:0007669"/>
    <property type="project" value="InterPro"/>
</dbReference>
<reference evidence="5 6" key="2">
    <citation type="journal article" date="2017" name="Int. J. Syst. Evol. Microbiol.">
        <title>Mycobacterium stephanolepidis sp. nov., a rapidly growing species related to Mycobacterium chelonae, isolated from marine teleost fish, Stephanolepis cirrhifer.</title>
        <authorList>
            <person name="Fukano H."/>
            <person name="Wada S."/>
            <person name="Kurata O."/>
            <person name="Katayama K."/>
            <person name="Fujiwara N."/>
            <person name="Hoshino Y."/>
        </authorList>
    </citation>
    <scope>NUCLEOTIDE SEQUENCE [LARGE SCALE GENOMIC DNA]</scope>
    <source>
        <strain evidence="5 6">NJB0901</strain>
    </source>
</reference>
<dbReference type="SUPFAM" id="SSF56349">
    <property type="entry name" value="DNA breaking-rejoining enzymes"/>
    <property type="match status" value="1"/>
</dbReference>
<dbReference type="InterPro" id="IPR013762">
    <property type="entry name" value="Integrase-like_cat_sf"/>
</dbReference>
<keyword evidence="3" id="KW-0233">DNA recombination</keyword>
<dbReference type="GO" id="GO:0003677">
    <property type="term" value="F:DNA binding"/>
    <property type="evidence" value="ECO:0007669"/>
    <property type="project" value="UniProtKB-KW"/>
</dbReference>
<dbReference type="Pfam" id="PF00589">
    <property type="entry name" value="Phage_integrase"/>
    <property type="match status" value="1"/>
</dbReference>
<sequence length="387" mass="43795">MYRAFWFCTEAGAYWSVVDDSDYGVQEIADRFLQYLRFGRGLAESTTRKYAEGVGLYFRFCAERSQHWAAPDITAFQMWLRVAPAVRHPDPRRRLWAGPGREPMRGENRINLITYAVCEMFKYAASEGDWDPAKLGQLFELAPARFRGGRDRRRPVGSTTVVMRRRHQLRPRRGVRNDVPLDVVKAALGACRNLRDVLLVVLLATTGLRRGEALGLRLSDLHFLPTSEGLGCPVPGAHLHVVPRQNSNGARVKREKPRVVPVTAALVQLYDQYRQDRDACRPARVSDYVFVNLYKPPLGEPMKLHAINELFARLSALVGQTVTPHMLRHTFGTGAARQASLDVVAELLGHASIRSTEVYLHPDMQLQRKAIEHGSLSEILQGRREHD</sequence>
<evidence type="ECO:0000259" key="4">
    <source>
        <dbReference type="PROSITE" id="PS51898"/>
    </source>
</evidence>
<organism evidence="5 6">
    <name type="scientific">[Mycobacterium] stephanolepidis</name>
    <dbReference type="NCBI Taxonomy" id="1520670"/>
    <lineage>
        <taxon>Bacteria</taxon>
        <taxon>Bacillati</taxon>
        <taxon>Actinomycetota</taxon>
        <taxon>Actinomycetes</taxon>
        <taxon>Mycobacteriales</taxon>
        <taxon>Mycobacteriaceae</taxon>
        <taxon>Mycobacteroides</taxon>
    </lineage>
</organism>
<dbReference type="GO" id="GO:0006310">
    <property type="term" value="P:DNA recombination"/>
    <property type="evidence" value="ECO:0007669"/>
    <property type="project" value="UniProtKB-KW"/>
</dbReference>
<gene>
    <name evidence="5" type="ORF">MSTE_00396</name>
</gene>
<evidence type="ECO:0000313" key="6">
    <source>
        <dbReference type="Proteomes" id="UP000217954"/>
    </source>
</evidence>
<dbReference type="PROSITE" id="PS51898">
    <property type="entry name" value="TYR_RECOMBINASE"/>
    <property type="match status" value="1"/>
</dbReference>
<dbReference type="InterPro" id="IPR010998">
    <property type="entry name" value="Integrase_recombinase_N"/>
</dbReference>
<name>A0A1Z4ES09_9MYCO</name>
<dbReference type="Proteomes" id="UP000217954">
    <property type="component" value="Chromosome"/>
</dbReference>
<dbReference type="EMBL" id="AP018165">
    <property type="protein sequence ID" value="BAX95739.1"/>
    <property type="molecule type" value="Genomic_DNA"/>
</dbReference>
<evidence type="ECO:0000256" key="3">
    <source>
        <dbReference type="ARBA" id="ARBA00023172"/>
    </source>
</evidence>
<keyword evidence="6" id="KW-1185">Reference proteome</keyword>
<feature type="domain" description="Tyr recombinase" evidence="4">
    <location>
        <begin position="174"/>
        <end position="372"/>
    </location>
</feature>
<protein>
    <submittedName>
        <fullName evidence="5">Integrase</fullName>
    </submittedName>
</protein>
<dbReference type="OrthoDB" id="9803188at2"/>
<comment type="similarity">
    <text evidence="1">Belongs to the 'phage' integrase family.</text>
</comment>
<dbReference type="AlphaFoldDB" id="A0A1Z4ES09"/>
<dbReference type="PANTHER" id="PTHR30349:SF64">
    <property type="entry name" value="PROPHAGE INTEGRASE INTD-RELATED"/>
    <property type="match status" value="1"/>
</dbReference>
<dbReference type="InterPro" id="IPR050090">
    <property type="entry name" value="Tyrosine_recombinase_XerCD"/>
</dbReference>
<dbReference type="InterPro" id="IPR011010">
    <property type="entry name" value="DNA_brk_join_enz"/>
</dbReference>
<dbReference type="PANTHER" id="PTHR30349">
    <property type="entry name" value="PHAGE INTEGRASE-RELATED"/>
    <property type="match status" value="1"/>
</dbReference>
<reference evidence="6" key="1">
    <citation type="journal article" date="2017" name="Genome Announc.">
        <title>Complete Genome Sequence of Mycobacterium stephanolepidis.</title>
        <authorList>
            <person name="Fukano H."/>
            <person name="Yoshida M."/>
            <person name="Katayama Y."/>
            <person name="Omatsu T."/>
            <person name="Mizutani T."/>
            <person name="Kurata O."/>
            <person name="Wada S."/>
            <person name="Hoshino Y."/>
        </authorList>
    </citation>
    <scope>NUCLEOTIDE SEQUENCE [LARGE SCALE GENOMIC DNA]</scope>
    <source>
        <strain evidence="6">NJB0901</strain>
    </source>
</reference>
<dbReference type="InterPro" id="IPR002104">
    <property type="entry name" value="Integrase_catalytic"/>
</dbReference>
<evidence type="ECO:0000256" key="1">
    <source>
        <dbReference type="ARBA" id="ARBA00008857"/>
    </source>
</evidence>
<evidence type="ECO:0000256" key="2">
    <source>
        <dbReference type="ARBA" id="ARBA00023125"/>
    </source>
</evidence>
<keyword evidence="2" id="KW-0238">DNA-binding</keyword>
<accession>A0A1Z4ES09</accession>